<dbReference type="RefSeq" id="WP_069445850.1">
    <property type="nucleotide sequence ID" value="NZ_MDCJ01000002.1"/>
</dbReference>
<dbReference type="GO" id="GO:0009100">
    <property type="term" value="P:glycoprotein metabolic process"/>
    <property type="evidence" value="ECO:0007669"/>
    <property type="project" value="UniProtKB-ARBA"/>
</dbReference>
<comment type="caution">
    <text evidence="2">The sequence shown here is derived from an EMBL/GenBank/DDBJ whole genome shotgun (WGS) entry which is preliminary data.</text>
</comment>
<dbReference type="InterPro" id="IPR052942">
    <property type="entry name" value="LPS_cholinephosphotransferase"/>
</dbReference>
<name>A0A1E3WLQ4_9VIBR</name>
<dbReference type="EMBL" id="MDCJ01000002">
    <property type="protein sequence ID" value="ODS09922.1"/>
    <property type="molecule type" value="Genomic_DNA"/>
</dbReference>
<proteinExistence type="predicted"/>
<evidence type="ECO:0000313" key="2">
    <source>
        <dbReference type="EMBL" id="ODS09922.1"/>
    </source>
</evidence>
<feature type="domain" description="LicD/FKTN/FKRP nucleotidyltransferase" evidence="1">
    <location>
        <begin position="24"/>
        <end position="237"/>
    </location>
</feature>
<reference evidence="2 3" key="1">
    <citation type="submission" date="2016-08" db="EMBL/GenBank/DDBJ databases">
        <title>Genome sequencing of Vibrio scophthalmi strain FP3289, an isolated from Paralichthys olivaceus.</title>
        <authorList>
            <person name="Han H.-J."/>
        </authorList>
    </citation>
    <scope>NUCLEOTIDE SEQUENCE [LARGE SCALE GENOMIC DNA]</scope>
    <source>
        <strain evidence="2 3">FP3289</strain>
    </source>
</reference>
<keyword evidence="2" id="KW-0808">Transferase</keyword>
<organism evidence="2 3">
    <name type="scientific">Vibrio scophthalmi</name>
    <dbReference type="NCBI Taxonomy" id="45658"/>
    <lineage>
        <taxon>Bacteria</taxon>
        <taxon>Pseudomonadati</taxon>
        <taxon>Pseudomonadota</taxon>
        <taxon>Gammaproteobacteria</taxon>
        <taxon>Vibrionales</taxon>
        <taxon>Vibrionaceae</taxon>
        <taxon>Vibrio</taxon>
    </lineage>
</organism>
<evidence type="ECO:0000259" key="1">
    <source>
        <dbReference type="Pfam" id="PF04991"/>
    </source>
</evidence>
<dbReference type="Proteomes" id="UP000095131">
    <property type="component" value="Unassembled WGS sequence"/>
</dbReference>
<evidence type="ECO:0000313" key="3">
    <source>
        <dbReference type="Proteomes" id="UP000095131"/>
    </source>
</evidence>
<gene>
    <name evidence="2" type="ORF">VSF3289_00160</name>
</gene>
<accession>A0A1E3WLQ4</accession>
<dbReference type="InterPro" id="IPR007074">
    <property type="entry name" value="LicD/FKTN/FKRP_NTP_transf"/>
</dbReference>
<dbReference type="PANTHER" id="PTHR43404">
    <property type="entry name" value="LIPOPOLYSACCHARIDE CHOLINEPHOSPHOTRANSFERASE LICD"/>
    <property type="match status" value="1"/>
</dbReference>
<dbReference type="PATRIC" id="fig|45658.8.peg.158"/>
<dbReference type="OrthoDB" id="9786100at2"/>
<dbReference type="PANTHER" id="PTHR43404:SF2">
    <property type="entry name" value="LIPOPOLYSACCHARIDE CHOLINEPHOSPHOTRANSFERASE LICD"/>
    <property type="match status" value="1"/>
</dbReference>
<dbReference type="GO" id="GO:0016740">
    <property type="term" value="F:transferase activity"/>
    <property type="evidence" value="ECO:0007669"/>
    <property type="project" value="UniProtKB-KW"/>
</dbReference>
<protein>
    <recommendedName>
        <fullName evidence="1">LicD/FKTN/FKRP nucleotidyltransferase domain-containing protein</fullName>
    </recommendedName>
</protein>
<sequence>MNTTRQVQLHQVKILKQLIAFFEQEKLTYFAVSGTVLGAVRHQGFIPWDDDIDIGMPRDDYERFLTMQSKLPKHLLIQHFNTESEYPLYFSKVRDTNTLFVEERMQPYDINHGIFVDVFPWDEVLDDMSAQKQAIASASQKFRRSLLTKHKQKSTIKFAKTLFYKAIYGFKSSSQLFESIDQEYRRHNGEKTARIGNAAFKESIRLEDLYPLQQLPFENITIACPKNTKRYLSELYGDYMTLPEEKDRISHNPIKICIKLNDTPST</sequence>
<dbReference type="AlphaFoldDB" id="A0A1E3WLQ4"/>
<dbReference type="Pfam" id="PF04991">
    <property type="entry name" value="LicD"/>
    <property type="match status" value="1"/>
</dbReference>